<dbReference type="Pfam" id="PF14223">
    <property type="entry name" value="Retrotran_gag_2"/>
    <property type="match status" value="1"/>
</dbReference>
<proteinExistence type="predicted"/>
<evidence type="ECO:0000259" key="6">
    <source>
        <dbReference type="PROSITE" id="PS50994"/>
    </source>
</evidence>
<feature type="region of interest" description="Disordered" evidence="4">
    <location>
        <begin position="72"/>
        <end position="116"/>
    </location>
</feature>
<dbReference type="Pfam" id="PF00665">
    <property type="entry name" value="rve"/>
    <property type="match status" value="1"/>
</dbReference>
<evidence type="ECO:0000259" key="5">
    <source>
        <dbReference type="PROSITE" id="PS50158"/>
    </source>
</evidence>
<dbReference type="InterPro" id="IPR036875">
    <property type="entry name" value="Znf_CCHC_sf"/>
</dbReference>
<evidence type="ECO:0000256" key="1">
    <source>
        <dbReference type="ARBA" id="ARBA00022723"/>
    </source>
</evidence>
<evidence type="ECO:0000256" key="3">
    <source>
        <dbReference type="PROSITE-ProRule" id="PRU00047"/>
    </source>
</evidence>
<dbReference type="EMBL" id="OIVN01004445">
    <property type="protein sequence ID" value="SPD17349.1"/>
    <property type="molecule type" value="Genomic_DNA"/>
</dbReference>
<dbReference type="InterPro" id="IPR001584">
    <property type="entry name" value="Integrase_cat-core"/>
</dbReference>
<name>A0A2N9I030_FAGSY</name>
<dbReference type="Pfam" id="PF07727">
    <property type="entry name" value="RVT_2"/>
    <property type="match status" value="1"/>
</dbReference>
<feature type="domain" description="CCHC-type" evidence="5">
    <location>
        <begin position="118"/>
        <end position="134"/>
    </location>
</feature>
<dbReference type="SUPFAM" id="SSF53098">
    <property type="entry name" value="Ribonuclease H-like"/>
    <property type="match status" value="1"/>
</dbReference>
<dbReference type="GO" id="GO:0008270">
    <property type="term" value="F:zinc ion binding"/>
    <property type="evidence" value="ECO:0007669"/>
    <property type="project" value="UniProtKB-KW"/>
</dbReference>
<reference evidence="7" key="1">
    <citation type="submission" date="2018-02" db="EMBL/GenBank/DDBJ databases">
        <authorList>
            <person name="Cohen D.B."/>
            <person name="Kent A.D."/>
        </authorList>
    </citation>
    <scope>NUCLEOTIDE SEQUENCE</scope>
</reference>
<accession>A0A2N9I030</accession>
<dbReference type="PANTHER" id="PTHR42648:SF27">
    <property type="entry name" value="RNA-DIRECTED DNA POLYMERASE"/>
    <property type="match status" value="1"/>
</dbReference>
<keyword evidence="3" id="KW-0863">Zinc-finger</keyword>
<evidence type="ECO:0008006" key="8">
    <source>
        <dbReference type="Google" id="ProtNLM"/>
    </source>
</evidence>
<dbReference type="PANTHER" id="PTHR42648">
    <property type="entry name" value="TRANSPOSASE, PUTATIVE-RELATED"/>
    <property type="match status" value="1"/>
</dbReference>
<dbReference type="GO" id="GO:0003676">
    <property type="term" value="F:nucleic acid binding"/>
    <property type="evidence" value="ECO:0007669"/>
    <property type="project" value="InterPro"/>
</dbReference>
<dbReference type="GO" id="GO:0015074">
    <property type="term" value="P:DNA integration"/>
    <property type="evidence" value="ECO:0007669"/>
    <property type="project" value="InterPro"/>
</dbReference>
<dbReference type="PROSITE" id="PS50994">
    <property type="entry name" value="INTEGRASE"/>
    <property type="match status" value="1"/>
</dbReference>
<evidence type="ECO:0000313" key="7">
    <source>
        <dbReference type="EMBL" id="SPD17349.1"/>
    </source>
</evidence>
<keyword evidence="2" id="KW-0378">Hydrolase</keyword>
<dbReference type="Gene3D" id="3.30.420.10">
    <property type="entry name" value="Ribonuclease H-like superfamily/Ribonuclease H"/>
    <property type="match status" value="1"/>
</dbReference>
<dbReference type="InterPro" id="IPR036397">
    <property type="entry name" value="RNaseH_sf"/>
</dbReference>
<organism evidence="7">
    <name type="scientific">Fagus sylvatica</name>
    <name type="common">Beechnut</name>
    <dbReference type="NCBI Taxonomy" id="28930"/>
    <lineage>
        <taxon>Eukaryota</taxon>
        <taxon>Viridiplantae</taxon>
        <taxon>Streptophyta</taxon>
        <taxon>Embryophyta</taxon>
        <taxon>Tracheophyta</taxon>
        <taxon>Spermatophyta</taxon>
        <taxon>Magnoliopsida</taxon>
        <taxon>eudicotyledons</taxon>
        <taxon>Gunneridae</taxon>
        <taxon>Pentapetalae</taxon>
        <taxon>rosids</taxon>
        <taxon>fabids</taxon>
        <taxon>Fagales</taxon>
        <taxon>Fagaceae</taxon>
        <taxon>Fagus</taxon>
    </lineage>
</organism>
<dbReference type="Pfam" id="PF00098">
    <property type="entry name" value="zf-CCHC"/>
    <property type="match status" value="1"/>
</dbReference>
<dbReference type="SMART" id="SM00343">
    <property type="entry name" value="ZnF_C2HC"/>
    <property type="match status" value="1"/>
</dbReference>
<evidence type="ECO:0000256" key="2">
    <source>
        <dbReference type="ARBA" id="ARBA00022801"/>
    </source>
</evidence>
<protein>
    <recommendedName>
        <fullName evidence="8">Integrase catalytic domain-containing protein</fullName>
    </recommendedName>
</protein>
<dbReference type="InterPro" id="IPR013103">
    <property type="entry name" value="RVT_2"/>
</dbReference>
<sequence length="777" mass="88545">MISYLNELEILGAEIDADSQVDMILQSLPDSFNQFKLNYTMNKNVYSLSELMNRLCAMEGILKTKGTVNLTQASTSKPKSKGKGGWKKKKKADKKGKQVALRVGKGSTQARNSKPKGKCFHCGEDGHWKRNCSKFLASKKQGKMTKRPFNAKGYRANDVLELIHIDACGPMNFQARGGYEYFITFTDDYSRYGYVYLMRRKSEAFEKFKEFQAESEKQLGQCIKTLRSDQGGEYFLGDFKDHLTANGIVSQLTTPRTPQQNGVAERRNRTLLEMVRSMLSYSTLPISFWGYALETTSYLLNLVPSKSVPKTPVELWNGRKPSMRYLHIWGCPTHALKGKSDKLEAKTEMSDILDQPSSIIRDDVIVLDTPQDTINETNNTPMSHRSGRIIRPPSRFTFLGEAYEAIPEINESDLKTYEEAINDIDADHWLKAMDSELGSMYSNKVWELVVAPSGIKPIGCKWIYKRKRGIDGKVETFKARLVAKEFTYKEGIDYEETFSPVAMLKSIRILLSIAAHLDYEIWQMDAKTAFLNGNLDENIYMMQPYGFITKNQENMVSKLQRSIYGLKQASRSWNIRFDQAIKSFGVDQNPNEPCVYKRCQDKVFDMKDLGEANYILGIKLWRDCKNRKLGLSQTEYVDKILSKFSMQDSKKGLLPTRLGVPLSKDHCPKTPQEEEHMGTVPYASAVGSLMYAMLCTRPDICYAVGMVSRYQSNPGPLHWVAVKHILKYLRRTRDYILVYHSEDLTTIGYTDFDFQSNRDSRKSTLGYVFTLGGGAIS</sequence>
<feature type="domain" description="Integrase catalytic" evidence="6">
    <location>
        <begin position="144"/>
        <end position="320"/>
    </location>
</feature>
<dbReference type="InterPro" id="IPR039537">
    <property type="entry name" value="Retrotran_Ty1/copia-like"/>
</dbReference>
<dbReference type="InterPro" id="IPR043502">
    <property type="entry name" value="DNA/RNA_pol_sf"/>
</dbReference>
<dbReference type="SUPFAM" id="SSF56672">
    <property type="entry name" value="DNA/RNA polymerases"/>
    <property type="match status" value="1"/>
</dbReference>
<keyword evidence="3" id="KW-0862">Zinc</keyword>
<dbReference type="PROSITE" id="PS50158">
    <property type="entry name" value="ZF_CCHC"/>
    <property type="match status" value="1"/>
</dbReference>
<keyword evidence="1" id="KW-0479">Metal-binding</keyword>
<feature type="compositionally biased region" description="Basic residues" evidence="4">
    <location>
        <begin position="78"/>
        <end position="94"/>
    </location>
</feature>
<dbReference type="AlphaFoldDB" id="A0A2N9I030"/>
<dbReference type="InterPro" id="IPR001878">
    <property type="entry name" value="Znf_CCHC"/>
</dbReference>
<gene>
    <name evidence="7" type="ORF">FSB_LOCUS45231</name>
</gene>
<dbReference type="Gene3D" id="4.10.60.10">
    <property type="entry name" value="Zinc finger, CCHC-type"/>
    <property type="match status" value="1"/>
</dbReference>
<evidence type="ECO:0000256" key="4">
    <source>
        <dbReference type="SAM" id="MobiDB-lite"/>
    </source>
</evidence>
<dbReference type="GO" id="GO:0016787">
    <property type="term" value="F:hydrolase activity"/>
    <property type="evidence" value="ECO:0007669"/>
    <property type="project" value="UniProtKB-KW"/>
</dbReference>
<dbReference type="InterPro" id="IPR012337">
    <property type="entry name" value="RNaseH-like_sf"/>
</dbReference>
<dbReference type="SUPFAM" id="SSF57756">
    <property type="entry name" value="Retrovirus zinc finger-like domains"/>
    <property type="match status" value="1"/>
</dbReference>